<organism evidence="2 3">
    <name type="scientific">Gossypium tomentosum</name>
    <name type="common">Hawaiian cotton</name>
    <name type="synonym">Gossypium sandvicense</name>
    <dbReference type="NCBI Taxonomy" id="34277"/>
    <lineage>
        <taxon>Eukaryota</taxon>
        <taxon>Viridiplantae</taxon>
        <taxon>Streptophyta</taxon>
        <taxon>Embryophyta</taxon>
        <taxon>Tracheophyta</taxon>
        <taxon>Spermatophyta</taxon>
        <taxon>Magnoliopsida</taxon>
        <taxon>eudicotyledons</taxon>
        <taxon>Gunneridae</taxon>
        <taxon>Pentapetalae</taxon>
        <taxon>rosids</taxon>
        <taxon>malvids</taxon>
        <taxon>Malvales</taxon>
        <taxon>Malvaceae</taxon>
        <taxon>Malvoideae</taxon>
        <taxon>Gossypium</taxon>
    </lineage>
</organism>
<keyword evidence="1" id="KW-0472">Membrane</keyword>
<gene>
    <name evidence="2" type="ORF">ES332_A03G110800v1</name>
</gene>
<dbReference type="EMBL" id="CM017612">
    <property type="protein sequence ID" value="TYI35962.1"/>
    <property type="molecule type" value="Genomic_DNA"/>
</dbReference>
<evidence type="ECO:0000313" key="3">
    <source>
        <dbReference type="Proteomes" id="UP000322667"/>
    </source>
</evidence>
<keyword evidence="3" id="KW-1185">Reference proteome</keyword>
<accession>A0A5D2R6G0</accession>
<keyword evidence="1" id="KW-1133">Transmembrane helix</keyword>
<reference evidence="2 3" key="1">
    <citation type="submission" date="2019-07" db="EMBL/GenBank/DDBJ databases">
        <title>WGS assembly of Gossypium tomentosum.</title>
        <authorList>
            <person name="Chen Z.J."/>
            <person name="Sreedasyam A."/>
            <person name="Ando A."/>
            <person name="Song Q."/>
            <person name="De L."/>
            <person name="Hulse-Kemp A."/>
            <person name="Ding M."/>
            <person name="Ye W."/>
            <person name="Kirkbride R."/>
            <person name="Jenkins J."/>
            <person name="Plott C."/>
            <person name="Lovell J."/>
            <person name="Lin Y.-M."/>
            <person name="Vaughn R."/>
            <person name="Liu B."/>
            <person name="Li W."/>
            <person name="Simpson S."/>
            <person name="Scheffler B."/>
            <person name="Saski C."/>
            <person name="Grover C."/>
            <person name="Hu G."/>
            <person name="Conover J."/>
            <person name="Carlson J."/>
            <person name="Shu S."/>
            <person name="Boston L."/>
            <person name="Williams M."/>
            <person name="Peterson D."/>
            <person name="Mcgee K."/>
            <person name="Jones D."/>
            <person name="Wendel J."/>
            <person name="Stelly D."/>
            <person name="Grimwood J."/>
            <person name="Schmutz J."/>
        </authorList>
    </citation>
    <scope>NUCLEOTIDE SEQUENCE [LARGE SCALE GENOMIC DNA]</scope>
    <source>
        <strain evidence="2">7179.01</strain>
    </source>
</reference>
<evidence type="ECO:0000256" key="1">
    <source>
        <dbReference type="SAM" id="Phobius"/>
    </source>
</evidence>
<proteinExistence type="predicted"/>
<dbReference type="AlphaFoldDB" id="A0A5D2R6G0"/>
<dbReference type="Proteomes" id="UP000322667">
    <property type="component" value="Chromosome A03"/>
</dbReference>
<keyword evidence="1" id="KW-0812">Transmembrane</keyword>
<protein>
    <submittedName>
        <fullName evidence="2">Uncharacterized protein</fullName>
    </submittedName>
</protein>
<evidence type="ECO:0000313" key="2">
    <source>
        <dbReference type="EMBL" id="TYI35962.1"/>
    </source>
</evidence>
<sequence>MELVKEALGDDGRGMVGDVDGIGGSAVKGRATLAGHGSNGPSCNIYKTMRLCKYIFCFLNYFGFFCIFSLKFCNLSFLNCCN</sequence>
<feature type="transmembrane region" description="Helical" evidence="1">
    <location>
        <begin position="54"/>
        <end position="72"/>
    </location>
</feature>
<name>A0A5D2R6G0_GOSTO</name>